<evidence type="ECO:0000256" key="8">
    <source>
        <dbReference type="ARBA" id="ARBA00023242"/>
    </source>
</evidence>
<feature type="domain" description="VLIG-type G" evidence="11">
    <location>
        <begin position="1049"/>
        <end position="1292"/>
    </location>
</feature>
<dbReference type="PANTHER" id="PTHR22796">
    <property type="entry name" value="URG4-RELATED"/>
    <property type="match status" value="1"/>
</dbReference>
<accession>A0A5A9P9H0</accession>
<keyword evidence="5" id="KW-0963">Cytoplasm</keyword>
<comment type="similarity">
    <text evidence="4">Belongs to the TRAFAC class TrmE-Era-EngA-EngB-Septin-like GTPase superfamily. AIG1/Toc34/Toc159-like paraseptin GTPase family. IAN subfamily.</text>
</comment>
<dbReference type="PANTHER" id="PTHR22796:SF6">
    <property type="entry name" value="INTERFERON-INDUCED VERY LARGE GTPASE 1-RELATED"/>
    <property type="match status" value="1"/>
</dbReference>
<dbReference type="PROSITE" id="PS51717">
    <property type="entry name" value="G_VLIG"/>
    <property type="match status" value="1"/>
</dbReference>
<evidence type="ECO:0000313" key="12">
    <source>
        <dbReference type="EMBL" id="KAA0718620.1"/>
    </source>
</evidence>
<evidence type="ECO:0000256" key="1">
    <source>
        <dbReference type="ARBA" id="ARBA00004123"/>
    </source>
</evidence>
<evidence type="ECO:0000256" key="7">
    <source>
        <dbReference type="ARBA" id="ARBA00023134"/>
    </source>
</evidence>
<organism evidence="12 13">
    <name type="scientific">Triplophysa tibetana</name>
    <dbReference type="NCBI Taxonomy" id="1572043"/>
    <lineage>
        <taxon>Eukaryota</taxon>
        <taxon>Metazoa</taxon>
        <taxon>Chordata</taxon>
        <taxon>Craniata</taxon>
        <taxon>Vertebrata</taxon>
        <taxon>Euteleostomi</taxon>
        <taxon>Actinopterygii</taxon>
        <taxon>Neopterygii</taxon>
        <taxon>Teleostei</taxon>
        <taxon>Ostariophysi</taxon>
        <taxon>Cypriniformes</taxon>
        <taxon>Nemacheilidae</taxon>
        <taxon>Triplophysa</taxon>
    </lineage>
</organism>
<keyword evidence="6" id="KW-0547">Nucleotide-binding</keyword>
<evidence type="ECO:0000256" key="2">
    <source>
        <dbReference type="ARBA" id="ARBA00004496"/>
    </source>
</evidence>
<feature type="coiled-coil region" evidence="9">
    <location>
        <begin position="1724"/>
        <end position="1751"/>
    </location>
</feature>
<name>A0A5A9P9H0_9TELE</name>
<dbReference type="Proteomes" id="UP000324632">
    <property type="component" value="Chromosome 7"/>
</dbReference>
<sequence>MQKDFADVFMEASLKNLGEPDDVIDNLQVKLQEPDEIMDDPPVICQDADYVMDNPPMMLQESDYMMDNPPLIIQDADYVMDNPPMMLQESDYGMDNPPVILQEPNYVMDNLPVIIQKPDEIMGNPPMILQESDAVMDNPPVILQEPEEIKGNPPMILQESDDLMDNPPVILQEPDDHNVKPQDDRSEVNDHATVRLASVPSDDSSKNITDLPDFTVALFGNSASVQFGCDNILLGEKPPRVETTELRITAPLQRKISEHNVSVINMIDLYESDQKPSDPVIGQLVNENEIHAFIFVLGLSQLTDADKMATEGLHRTFGDRVLSFAMILFTYEIEEECDNIMDELKKNTGLVQLIEKCGGKYHTCSKIMNNQSEIRELMVKVRRLFSDNKEQCYTGEMYNTVLRDVQGSEYQSDETTRSEILRRIVQPEELRKKLMARLHLEGKDKTLKTAGFLQLTEHSQSHQSCAEEKFVSTFLQKLLMMDYSARCIQIKEKNEQNNIQQTDQELSEDVEDAFSAIFNKTVEFSETNKLDPIHLMDAQMAVFHCADGFLKQLIVTKLSQCQFALPLLVPSPFTQQIEFPLWTFRQISKSWKTTDNKGQTVSKTQPVYKAETPMVAFFRFGSVSSSKSQLMNSLINEKHNTFFHRNCPGSSRTRILMDGVVEIAWYCPSGEETDTFPQCVAFCNLHGDAGVNEKQLDIITQMSSVNVVILPQLNRNDNSMTKIQNFFTDSKPLICLLTEDDSVLTKIRKDKKYKMGLKDRNQSDVFEDLRTAVNNALSFSQLSSLFKLEDVAEQLHITLDEKTDEDCRRGKDAAQQMMSLLENTDLTEIKESFLPCQGKLWHQWCKKNKELHRPTLGEQHKGENIEKNKSEKKSEMLKIRDQQKTSIVNLCEFIHIFIKELNMEKENELKYFLKWIGILLDDFTTESLSALHHEYDKKWSKVLDLKKNPDKLIQLTSEQEELERVSEKLQTATFGLEHILREVGQIYESCSSVRNYKKNLKIDFRTLPGLAAKMMMSGFPLELMDGDAAHVPLIWVTAVLDELIKKLGDKRVFVLSVLGIQSSGKSTMLNAMFGLQFAVSAGRCTRGAFMQLVKVSEEMKMKELLKFDFILVVDTEGLRALELAGRSTRNHDNELATFVVGLGNMTLINIFGENTAEMQDILQIVVQAFLRMKKIKLNPSCMFVHQNVSDVTAGEKNMEGRRRLQEKLDEMTKLAAKEEDCNTEFFSDVIAFDVQNDVKYFSQLWEGSPPMAPPNPNYSRNIQELKNTILSKASGASGITLSQFKMRIDDLWTALLNENFVFSFKNTLEISVYRSLETNYSDWTWSLRNAMLSIEDKFYNRIANGNTEVKENDLLAEMRKTKEQVEKSMEAYFDEDKDKDILCQWRGRFGDRIEYLHDELVKGTKIKLCKEIEQKKAREKLDKKRTEYENVLFNKSKELALDLKSKGTEEHVHVLENTFNTMWSRWVTEMSENTPDLEDLHFWEDVTQILSENFELTLVNERLHLRDFKQIVIRGDYDDYIILQNHLERSDDTMPSEEAEESSKKTKSGLIQRYFVNPTQKVISLVTGNRNKPENKMNAEYYYSVLQLIQKGIQESEKLMEKSPVRRQGYNVSYIQNITDCVKKSVQQHQSKSPKYKLKREFTIDLCLFVCDIASQKFTELHKEFRETNDPRIYLEKQKTQYYNIFKNFCRGATTTTILIDFICSKLEPSILQEVYNKTALDVTARMRSDIQALRENRSNLEKHILKSLAKQEDFHQYIQYIHQPKKHFKQFIKHEVCKYFTKQNQIIVKVFKGNLQQKEQIVSNAVHAATAEVKMKGGDGNMWFRSFTKTLTDELKFTGEACIDLTEVKDLDFLENHLSESLNEMTKKLQNSFSSIHDIKMEKCSRKPDEILIDHFCQCCWVQCPFCKAVCTNTMEDHPGDHTVPFHRNIGLNGWFYRRTTNLCNRFCTTEVARDGSFYPNSSDDKVKWKEYRKGGPKYANWSITPDNSELPYWKWVVCRFQKDLEKHYNKTFEGHGAIPDEWKKYTKEDAIESLDKYM</sequence>
<comment type="similarity">
    <text evidence="3">Belongs to the TRAFAC class dynamin-like GTPase superfamily. Very large inducible GTPase (VLIG) family.</text>
</comment>
<proteinExistence type="inferred from homology"/>
<dbReference type="InterPro" id="IPR057365">
    <property type="entry name" value="URGCP"/>
</dbReference>
<dbReference type="GO" id="GO:0005737">
    <property type="term" value="C:cytoplasm"/>
    <property type="evidence" value="ECO:0007669"/>
    <property type="project" value="UniProtKB-SubCell"/>
</dbReference>
<evidence type="ECO:0000313" key="13">
    <source>
        <dbReference type="Proteomes" id="UP000324632"/>
    </source>
</evidence>
<feature type="region of interest" description="Disordered" evidence="10">
    <location>
        <begin position="855"/>
        <end position="876"/>
    </location>
</feature>
<keyword evidence="8" id="KW-0539">Nucleus</keyword>
<dbReference type="InterPro" id="IPR030383">
    <property type="entry name" value="G_VLIG_dom"/>
</dbReference>
<dbReference type="InterPro" id="IPR006703">
    <property type="entry name" value="G_AIG1"/>
</dbReference>
<dbReference type="Pfam" id="PF25496">
    <property type="entry name" value="URGCP"/>
    <property type="match status" value="1"/>
</dbReference>
<dbReference type="Gene3D" id="3.40.50.300">
    <property type="entry name" value="P-loop containing nucleotide triphosphate hydrolases"/>
    <property type="match status" value="2"/>
</dbReference>
<evidence type="ECO:0000256" key="10">
    <source>
        <dbReference type="SAM" id="MobiDB-lite"/>
    </source>
</evidence>
<evidence type="ECO:0000256" key="5">
    <source>
        <dbReference type="ARBA" id="ARBA00022490"/>
    </source>
</evidence>
<keyword evidence="7" id="KW-0342">GTP-binding</keyword>
<comment type="caution">
    <text evidence="12">The sequence shown here is derived from an EMBL/GenBank/DDBJ whole genome shotgun (WGS) entry which is preliminary data.</text>
</comment>
<evidence type="ECO:0000256" key="9">
    <source>
        <dbReference type="SAM" id="Coils"/>
    </source>
</evidence>
<evidence type="ECO:0000256" key="3">
    <source>
        <dbReference type="ARBA" id="ARBA00006828"/>
    </source>
</evidence>
<dbReference type="Pfam" id="PF25683">
    <property type="entry name" value="URGCP_GTPase"/>
    <property type="match status" value="1"/>
</dbReference>
<comment type="subcellular location">
    <subcellularLocation>
        <location evidence="2">Cytoplasm</location>
    </subcellularLocation>
    <subcellularLocation>
        <location evidence="1">Nucleus</location>
    </subcellularLocation>
</comment>
<reference evidence="12 13" key="1">
    <citation type="journal article" date="2019" name="Mol. Ecol. Resour.">
        <title>Chromosome-level genome assembly of Triplophysa tibetana, a fish adapted to the harsh high-altitude environment of the Tibetan Plateau.</title>
        <authorList>
            <person name="Yang X."/>
            <person name="Liu H."/>
            <person name="Ma Z."/>
            <person name="Zou Y."/>
            <person name="Zou M."/>
            <person name="Mao Y."/>
            <person name="Li X."/>
            <person name="Wang H."/>
            <person name="Chen T."/>
            <person name="Wang W."/>
            <person name="Yang R."/>
        </authorList>
    </citation>
    <scope>NUCLEOTIDE SEQUENCE [LARGE SCALE GENOMIC DNA]</scope>
    <source>
        <strain evidence="12">TTIB1903HZAU</strain>
        <tissue evidence="12">Muscle</tissue>
    </source>
</reference>
<dbReference type="Pfam" id="PF04548">
    <property type="entry name" value="AIG1"/>
    <property type="match status" value="1"/>
</dbReference>
<dbReference type="SUPFAM" id="SSF52540">
    <property type="entry name" value="P-loop containing nucleoside triphosphate hydrolases"/>
    <property type="match status" value="1"/>
</dbReference>
<evidence type="ECO:0000256" key="6">
    <source>
        <dbReference type="ARBA" id="ARBA00022741"/>
    </source>
</evidence>
<protein>
    <submittedName>
        <fullName evidence="12">Interferon-induced very large GTPase 1</fullName>
    </submittedName>
</protein>
<dbReference type="EMBL" id="SOYY01000007">
    <property type="protein sequence ID" value="KAA0718620.1"/>
    <property type="molecule type" value="Genomic_DNA"/>
</dbReference>
<evidence type="ECO:0000256" key="4">
    <source>
        <dbReference type="ARBA" id="ARBA00008535"/>
    </source>
</evidence>
<keyword evidence="13" id="KW-1185">Reference proteome</keyword>
<dbReference type="GO" id="GO:0005525">
    <property type="term" value="F:GTP binding"/>
    <property type="evidence" value="ECO:0007669"/>
    <property type="project" value="UniProtKB-KW"/>
</dbReference>
<dbReference type="InterPro" id="IPR027417">
    <property type="entry name" value="P-loop_NTPase"/>
</dbReference>
<dbReference type="InterPro" id="IPR058641">
    <property type="entry name" value="GVIN1_dom"/>
</dbReference>
<evidence type="ECO:0000259" key="11">
    <source>
        <dbReference type="PROSITE" id="PS51717"/>
    </source>
</evidence>
<gene>
    <name evidence="12" type="ORF">E1301_Tti018846</name>
</gene>
<keyword evidence="9" id="KW-0175">Coiled coil</keyword>
<dbReference type="GO" id="GO:0005634">
    <property type="term" value="C:nucleus"/>
    <property type="evidence" value="ECO:0007669"/>
    <property type="project" value="UniProtKB-SubCell"/>
</dbReference>
<dbReference type="Pfam" id="PF25974">
    <property type="entry name" value="URGCP_9th"/>
    <property type="match status" value="1"/>
</dbReference>